<dbReference type="Pfam" id="PF00512">
    <property type="entry name" value="HisKA"/>
    <property type="match status" value="1"/>
</dbReference>
<dbReference type="PROSITE" id="PS50109">
    <property type="entry name" value="HIS_KIN"/>
    <property type="match status" value="1"/>
</dbReference>
<dbReference type="PRINTS" id="PR00344">
    <property type="entry name" value="BCTRLSENSOR"/>
</dbReference>
<gene>
    <name evidence="15" type="ORF">HFRIS_021411</name>
</gene>
<dbReference type="SMART" id="SM00448">
    <property type="entry name" value="REC"/>
    <property type="match status" value="1"/>
</dbReference>
<dbReference type="RefSeq" id="WP_006465082.1">
    <property type="nucleotide sequence ID" value="NZ_AEEC02000042.1"/>
</dbReference>
<name>A0AAI9N246_9BURK</name>
<evidence type="ECO:0000256" key="11">
    <source>
        <dbReference type="PROSITE-ProRule" id="PRU00169"/>
    </source>
</evidence>
<proteinExistence type="predicted"/>
<dbReference type="InterPro" id="IPR036097">
    <property type="entry name" value="HisK_dim/P_sf"/>
</dbReference>
<evidence type="ECO:0000256" key="8">
    <source>
        <dbReference type="ARBA" id="ARBA00023026"/>
    </source>
</evidence>
<dbReference type="PANTHER" id="PTHR43711:SF31">
    <property type="entry name" value="HISTIDINE KINASE"/>
    <property type="match status" value="1"/>
</dbReference>
<feature type="domain" description="Response regulatory" evidence="14">
    <location>
        <begin position="470"/>
        <end position="583"/>
    </location>
</feature>
<evidence type="ECO:0000256" key="3">
    <source>
        <dbReference type="ARBA" id="ARBA00022553"/>
    </source>
</evidence>
<dbReference type="InterPro" id="IPR050736">
    <property type="entry name" value="Sensor_HK_Regulatory"/>
</dbReference>
<keyword evidence="3 11" id="KW-0597">Phosphoprotein</keyword>
<keyword evidence="4" id="KW-0808">Transferase</keyword>
<dbReference type="InterPro" id="IPR004358">
    <property type="entry name" value="Sig_transdc_His_kin-like_C"/>
</dbReference>
<dbReference type="PROSITE" id="PS50110">
    <property type="entry name" value="RESPONSE_REGULATORY"/>
    <property type="match status" value="1"/>
</dbReference>
<evidence type="ECO:0000256" key="12">
    <source>
        <dbReference type="SAM" id="Coils"/>
    </source>
</evidence>
<dbReference type="Proteomes" id="UP000006772">
    <property type="component" value="Unassembled WGS sequence"/>
</dbReference>
<evidence type="ECO:0000256" key="5">
    <source>
        <dbReference type="ARBA" id="ARBA00022729"/>
    </source>
</evidence>
<dbReference type="FunFam" id="3.30.565.10:FF:000010">
    <property type="entry name" value="Sensor histidine kinase RcsC"/>
    <property type="match status" value="1"/>
</dbReference>
<dbReference type="InterPro" id="IPR001789">
    <property type="entry name" value="Sig_transdc_resp-reg_receiver"/>
</dbReference>
<dbReference type="CDD" id="cd16934">
    <property type="entry name" value="HATPase_RsbT-like"/>
    <property type="match status" value="1"/>
</dbReference>
<reference evidence="15 16" key="1">
    <citation type="journal article" date="2013" name="Front. Microbiol.">
        <title>The genome of the endophytic bacterium H. frisingense GSF30(T) identifies diverse strategies in the Herbaspirillum genus to interact with plants.</title>
        <authorList>
            <person name="Straub D."/>
            <person name="Rothballer M."/>
            <person name="Hartmann A."/>
            <person name="Ludewig U."/>
        </authorList>
    </citation>
    <scope>NUCLEOTIDE SEQUENCE [LARGE SCALE GENOMIC DNA]</scope>
    <source>
        <strain evidence="15 16">GSF30</strain>
    </source>
</reference>
<evidence type="ECO:0000313" key="16">
    <source>
        <dbReference type="Proteomes" id="UP000006772"/>
    </source>
</evidence>
<dbReference type="InterPro" id="IPR003661">
    <property type="entry name" value="HisK_dim/P_dom"/>
</dbReference>
<dbReference type="PANTHER" id="PTHR43711">
    <property type="entry name" value="TWO-COMPONENT HISTIDINE KINASE"/>
    <property type="match status" value="1"/>
</dbReference>
<dbReference type="EMBL" id="AEEC02000042">
    <property type="protein sequence ID" value="EOA02679.1"/>
    <property type="molecule type" value="Genomic_DNA"/>
</dbReference>
<dbReference type="SUPFAM" id="SSF52172">
    <property type="entry name" value="CheY-like"/>
    <property type="match status" value="1"/>
</dbReference>
<keyword evidence="12" id="KW-0175">Coiled coil</keyword>
<protein>
    <recommendedName>
        <fullName evidence="10">Virulence sensor protein BvgS</fullName>
        <ecNumber evidence="2">2.7.13.3</ecNumber>
    </recommendedName>
</protein>
<comment type="function">
    <text evidence="9">Member of the two-component regulatory system BvgS/BvgA. Phosphorylates BvgA via a four-step phosphorelay in response to environmental signals.</text>
</comment>
<evidence type="ECO:0000259" key="14">
    <source>
        <dbReference type="PROSITE" id="PS50110"/>
    </source>
</evidence>
<evidence type="ECO:0000256" key="10">
    <source>
        <dbReference type="ARBA" id="ARBA00070152"/>
    </source>
</evidence>
<keyword evidence="8" id="KW-0843">Virulence</keyword>
<dbReference type="InterPro" id="IPR003594">
    <property type="entry name" value="HATPase_dom"/>
</dbReference>
<evidence type="ECO:0000256" key="2">
    <source>
        <dbReference type="ARBA" id="ARBA00012438"/>
    </source>
</evidence>
<comment type="caution">
    <text evidence="15">The sequence shown here is derived from an EMBL/GenBank/DDBJ whole genome shotgun (WGS) entry which is preliminary data.</text>
</comment>
<dbReference type="SMART" id="SM00387">
    <property type="entry name" value="HATPase_c"/>
    <property type="match status" value="2"/>
</dbReference>
<keyword evidence="6 15" id="KW-0418">Kinase</keyword>
<evidence type="ECO:0000256" key="9">
    <source>
        <dbReference type="ARBA" id="ARBA00058004"/>
    </source>
</evidence>
<dbReference type="Gene3D" id="1.10.287.130">
    <property type="match status" value="1"/>
</dbReference>
<dbReference type="AlphaFoldDB" id="A0AAI9N246"/>
<dbReference type="SMART" id="SM00388">
    <property type="entry name" value="HisKA"/>
    <property type="match status" value="1"/>
</dbReference>
<feature type="modified residue" description="4-aspartylphosphate" evidence="11">
    <location>
        <position position="519"/>
    </location>
</feature>
<keyword evidence="5" id="KW-0732">Signal</keyword>
<evidence type="ECO:0000256" key="4">
    <source>
        <dbReference type="ARBA" id="ARBA00022679"/>
    </source>
</evidence>
<dbReference type="EC" id="2.7.13.3" evidence="2"/>
<dbReference type="CDD" id="cd16922">
    <property type="entry name" value="HATPase_EvgS-ArcB-TorS-like"/>
    <property type="match status" value="1"/>
</dbReference>
<dbReference type="CDD" id="cd00082">
    <property type="entry name" value="HisKA"/>
    <property type="match status" value="1"/>
</dbReference>
<dbReference type="Pfam" id="PF00072">
    <property type="entry name" value="Response_reg"/>
    <property type="match status" value="1"/>
</dbReference>
<dbReference type="GO" id="GO:0000155">
    <property type="term" value="F:phosphorelay sensor kinase activity"/>
    <property type="evidence" value="ECO:0007669"/>
    <property type="project" value="InterPro"/>
</dbReference>
<accession>A0AAI9N246</accession>
<organism evidence="15 16">
    <name type="scientific">Herbaspirillum frisingense GSF30</name>
    <dbReference type="NCBI Taxonomy" id="864073"/>
    <lineage>
        <taxon>Bacteria</taxon>
        <taxon>Pseudomonadati</taxon>
        <taxon>Pseudomonadota</taxon>
        <taxon>Betaproteobacteria</taxon>
        <taxon>Burkholderiales</taxon>
        <taxon>Oxalobacteraceae</taxon>
        <taxon>Herbaspirillum</taxon>
    </lineage>
</organism>
<dbReference type="Gene3D" id="3.40.50.2300">
    <property type="match status" value="1"/>
</dbReference>
<keyword evidence="7" id="KW-0902">Two-component regulatory system</keyword>
<feature type="domain" description="Histidine kinase" evidence="13">
    <location>
        <begin position="226"/>
        <end position="444"/>
    </location>
</feature>
<evidence type="ECO:0000259" key="13">
    <source>
        <dbReference type="PROSITE" id="PS50109"/>
    </source>
</evidence>
<evidence type="ECO:0000256" key="7">
    <source>
        <dbReference type="ARBA" id="ARBA00023012"/>
    </source>
</evidence>
<evidence type="ECO:0000256" key="6">
    <source>
        <dbReference type="ARBA" id="ARBA00022777"/>
    </source>
</evidence>
<dbReference type="InterPro" id="IPR036890">
    <property type="entry name" value="HATPase_C_sf"/>
</dbReference>
<evidence type="ECO:0000256" key="1">
    <source>
        <dbReference type="ARBA" id="ARBA00000085"/>
    </source>
</evidence>
<dbReference type="InterPro" id="IPR011006">
    <property type="entry name" value="CheY-like_superfamily"/>
</dbReference>
<dbReference type="Gene3D" id="3.30.565.10">
    <property type="entry name" value="Histidine kinase-like ATPase, C-terminal domain"/>
    <property type="match status" value="2"/>
</dbReference>
<dbReference type="InterPro" id="IPR005467">
    <property type="entry name" value="His_kinase_dom"/>
</dbReference>
<dbReference type="Pfam" id="PF02518">
    <property type="entry name" value="HATPase_c"/>
    <property type="match status" value="2"/>
</dbReference>
<dbReference type="SUPFAM" id="SSF47384">
    <property type="entry name" value="Homodimeric domain of signal transducing histidine kinase"/>
    <property type="match status" value="1"/>
</dbReference>
<evidence type="ECO:0000313" key="15">
    <source>
        <dbReference type="EMBL" id="EOA02679.1"/>
    </source>
</evidence>
<comment type="catalytic activity">
    <reaction evidence="1">
        <text>ATP + protein L-histidine = ADP + protein N-phospho-L-histidine.</text>
        <dbReference type="EC" id="2.7.13.3"/>
    </reaction>
</comment>
<dbReference type="SUPFAM" id="SSF55874">
    <property type="entry name" value="ATPase domain of HSP90 chaperone/DNA topoisomerase II/histidine kinase"/>
    <property type="match status" value="2"/>
</dbReference>
<sequence length="599" mass="65217">MTLRLLTVAIGNEIDVVGARQRARQIAELCGFAQQDQVRIATSISELARNAFRYAGRGQVEFAIEGSTAPQTLLMCVRDQGPGIADLELVLSGRYQSHTGMGLGLTGARKLMDAFDIETAPGKGTTVLMRKLLPPAARLITPRVAGEIGSALAAAPAGLALFETQQQNQELLATLAELKGRQEELLQLTRELEDTNRGVVALYAELDEKADHLRRADEAKSRFLSNMSHEFRTPLSSIRALAKLLLDRVDGELGTEQERQVRYILDSAGALSELVNDLLDLAKIEAGKVEIQPSRFQVAELFSALRGMLRPLLVSDRLRLSFVAPDECEMFTDEGKLSQILRNFVSNAIKFTEQGSITVTAEPLRDGTVRFSVTDTGIGIPPQHLGIIFEEFSQVENHLQRHVKGTGLGLPLCRQLAMLLGGEVAVASQQGQGSTFSAVIPVIHAGTGGLPDGPTLALHERPEPSAASLPVLVVEDRPELRLLYQRYLHQSEFRVVPASSVAEAEALWRNGEPCAVVLDILLDGKDSWHWLVQLKNDPSRCDVPVIIASDVDDKSKAMGLGADAYFLKPVGRDELLAALRSLVELPPHRNEIALGEVNA</sequence>
<feature type="coiled-coil region" evidence="12">
    <location>
        <begin position="161"/>
        <end position="195"/>
    </location>
</feature>